<dbReference type="InterPro" id="IPR006593">
    <property type="entry name" value="Cyt_b561/ferric_Rdtase_TM"/>
</dbReference>
<feature type="transmembrane region" description="Helical" evidence="7">
    <location>
        <begin position="255"/>
        <end position="277"/>
    </location>
</feature>
<comment type="subcellular location">
    <subcellularLocation>
        <location evidence="1">Membrane</location>
    </subcellularLocation>
</comment>
<evidence type="ECO:0000256" key="1">
    <source>
        <dbReference type="ARBA" id="ARBA00004370"/>
    </source>
</evidence>
<dbReference type="eggNOG" id="ENOG502S50Z">
    <property type="taxonomic scope" value="Eukaryota"/>
</dbReference>
<feature type="transmembrane region" description="Helical" evidence="7">
    <location>
        <begin position="179"/>
        <end position="204"/>
    </location>
</feature>
<feature type="non-terminal residue" evidence="10">
    <location>
        <position position="1"/>
    </location>
</feature>
<keyword evidence="2" id="KW-0813">Transport</keyword>
<proteinExistence type="predicted"/>
<dbReference type="InterPro" id="IPR015920">
    <property type="entry name" value="Cellobiose_DH-like_cyt"/>
</dbReference>
<protein>
    <recommendedName>
        <fullName evidence="12">Cytochrome b561 domain-containing protein</fullName>
    </recommendedName>
</protein>
<feature type="transmembrane region" description="Helical" evidence="7">
    <location>
        <begin position="216"/>
        <end position="235"/>
    </location>
</feature>
<keyword evidence="6 7" id="KW-0472">Membrane</keyword>
<dbReference type="KEGG" id="hir:HETIRDRAFT_326157"/>
<keyword evidence="3 7" id="KW-0812">Transmembrane</keyword>
<gene>
    <name evidence="10" type="ORF">HETIRDRAFT_326157</name>
</gene>
<feature type="transmembrane region" description="Helical" evidence="7">
    <location>
        <begin position="289"/>
        <end position="310"/>
    </location>
</feature>
<feature type="transmembrane region" description="Helical" evidence="7">
    <location>
        <begin position="330"/>
        <end position="348"/>
    </location>
</feature>
<evidence type="ECO:0000256" key="4">
    <source>
        <dbReference type="ARBA" id="ARBA00022982"/>
    </source>
</evidence>
<evidence type="ECO:0000259" key="8">
    <source>
        <dbReference type="SMART" id="SM00664"/>
    </source>
</evidence>
<dbReference type="GO" id="GO:0016020">
    <property type="term" value="C:membrane"/>
    <property type="evidence" value="ECO:0007669"/>
    <property type="project" value="UniProtKB-SubCell"/>
</dbReference>
<evidence type="ECO:0008006" key="12">
    <source>
        <dbReference type="Google" id="ProtNLM"/>
    </source>
</evidence>
<evidence type="ECO:0000256" key="7">
    <source>
        <dbReference type="SAM" id="Phobius"/>
    </source>
</evidence>
<keyword evidence="5 7" id="KW-1133">Transmembrane helix</keyword>
<organism evidence="10 11">
    <name type="scientific">Heterobasidion irregulare (strain TC 32-1)</name>
    <dbReference type="NCBI Taxonomy" id="747525"/>
    <lineage>
        <taxon>Eukaryota</taxon>
        <taxon>Fungi</taxon>
        <taxon>Dikarya</taxon>
        <taxon>Basidiomycota</taxon>
        <taxon>Agaricomycotina</taxon>
        <taxon>Agaricomycetes</taxon>
        <taxon>Russulales</taxon>
        <taxon>Bondarzewiaceae</taxon>
        <taxon>Heterobasidion</taxon>
        <taxon>Heterobasidion annosum species complex</taxon>
    </lineage>
</organism>
<evidence type="ECO:0000313" key="10">
    <source>
        <dbReference type="EMBL" id="ETW78391.1"/>
    </source>
</evidence>
<feature type="domain" description="Cytochrome b561" evidence="9">
    <location>
        <begin position="181"/>
        <end position="310"/>
    </location>
</feature>
<sequence>ERCIQLMCVTATVNGNTTEYVMQSKGAMPLGWMGVGFGRIMAHTAMVIMWPNDDGSITLSQRTAPREVMPTVVKNPPRIADVSAAGTYLDGDFSKLAFNIPVLLSEKRKIIWAYGRVRPESSAVDARIHFHAGYGHAEFNLTKPIIEESEPEPEASEELPEELESGVEDVAYPPYQKTIITHAVICIIGFLIVLPVGSLIARYLRTFSPIWFQFHWVLQFIFGGTAAIFGGFLGYRSVEAAGASHYNDAHKARSITIKWGVALLFLYFVQCGFGAIIHWKRPAIKIWGILHAVFGLTVIALSFYQVRLGYKYEWPAVTGRDVIKPIENTWIVLIILLPILYAIGLALLPKQFAQDHKKMTALEIDKLEMESRPLNAGEVDED</sequence>
<dbReference type="Proteomes" id="UP000030671">
    <property type="component" value="Unassembled WGS sequence"/>
</dbReference>
<dbReference type="Pfam" id="PF03188">
    <property type="entry name" value="Cytochrom_B561"/>
    <property type="match status" value="1"/>
</dbReference>
<dbReference type="HOGENOM" id="CLU_038404_0_0_1"/>
<evidence type="ECO:0000256" key="3">
    <source>
        <dbReference type="ARBA" id="ARBA00022692"/>
    </source>
</evidence>
<dbReference type="SMART" id="SM00665">
    <property type="entry name" value="B561"/>
    <property type="match status" value="1"/>
</dbReference>
<dbReference type="Pfam" id="PF16010">
    <property type="entry name" value="CDH-cyt"/>
    <property type="match status" value="1"/>
</dbReference>
<dbReference type="GeneID" id="20671214"/>
<dbReference type="STRING" id="747525.W4JZW8"/>
<dbReference type="SMART" id="SM00664">
    <property type="entry name" value="DoH"/>
    <property type="match status" value="1"/>
</dbReference>
<accession>W4JZW8</accession>
<name>W4JZW8_HETIT</name>
<dbReference type="CDD" id="cd08760">
    <property type="entry name" value="Cyt_b561_FRRS1_like"/>
    <property type="match status" value="1"/>
</dbReference>
<dbReference type="EMBL" id="KI925462">
    <property type="protein sequence ID" value="ETW78391.1"/>
    <property type="molecule type" value="Genomic_DNA"/>
</dbReference>
<dbReference type="RefSeq" id="XP_009550366.1">
    <property type="nucleotide sequence ID" value="XM_009552071.1"/>
</dbReference>
<dbReference type="AlphaFoldDB" id="W4JZW8"/>
<dbReference type="InterPro" id="IPR005018">
    <property type="entry name" value="DOMON_domain"/>
</dbReference>
<dbReference type="OrthoDB" id="19261at2759"/>
<keyword evidence="11" id="KW-1185">Reference proteome</keyword>
<evidence type="ECO:0000259" key="9">
    <source>
        <dbReference type="SMART" id="SM00665"/>
    </source>
</evidence>
<reference evidence="10 11" key="1">
    <citation type="journal article" date="2012" name="New Phytol.">
        <title>Insight into trade-off between wood decay and parasitism from the genome of a fungal forest pathogen.</title>
        <authorList>
            <person name="Olson A."/>
            <person name="Aerts A."/>
            <person name="Asiegbu F."/>
            <person name="Belbahri L."/>
            <person name="Bouzid O."/>
            <person name="Broberg A."/>
            <person name="Canback B."/>
            <person name="Coutinho P.M."/>
            <person name="Cullen D."/>
            <person name="Dalman K."/>
            <person name="Deflorio G."/>
            <person name="van Diepen L.T."/>
            <person name="Dunand C."/>
            <person name="Duplessis S."/>
            <person name="Durling M."/>
            <person name="Gonthier P."/>
            <person name="Grimwood J."/>
            <person name="Fossdal C.G."/>
            <person name="Hansson D."/>
            <person name="Henrissat B."/>
            <person name="Hietala A."/>
            <person name="Himmelstrand K."/>
            <person name="Hoffmeister D."/>
            <person name="Hogberg N."/>
            <person name="James T.Y."/>
            <person name="Karlsson M."/>
            <person name="Kohler A."/>
            <person name="Kues U."/>
            <person name="Lee Y.H."/>
            <person name="Lin Y.C."/>
            <person name="Lind M."/>
            <person name="Lindquist E."/>
            <person name="Lombard V."/>
            <person name="Lucas S."/>
            <person name="Lunden K."/>
            <person name="Morin E."/>
            <person name="Murat C."/>
            <person name="Park J."/>
            <person name="Raffaello T."/>
            <person name="Rouze P."/>
            <person name="Salamov A."/>
            <person name="Schmutz J."/>
            <person name="Solheim H."/>
            <person name="Stahlberg J."/>
            <person name="Velez H."/>
            <person name="de Vries R.P."/>
            <person name="Wiebenga A."/>
            <person name="Woodward S."/>
            <person name="Yakovlev I."/>
            <person name="Garbelotto M."/>
            <person name="Martin F."/>
            <person name="Grigoriev I.V."/>
            <person name="Stenlid J."/>
        </authorList>
    </citation>
    <scope>NUCLEOTIDE SEQUENCE [LARGE SCALE GENOMIC DNA]</scope>
    <source>
        <strain evidence="10 11">TC 32-1</strain>
    </source>
</reference>
<dbReference type="Gene3D" id="1.20.120.1770">
    <property type="match status" value="1"/>
</dbReference>
<dbReference type="PANTHER" id="PTHR47797">
    <property type="entry name" value="DEHYDROGENASE, PUTATIVE (AFU_ORTHOLOGUE AFUA_8G05805)-RELATED"/>
    <property type="match status" value="1"/>
</dbReference>
<dbReference type="Gene3D" id="2.60.40.1210">
    <property type="entry name" value="Cellobiose dehydrogenase, cytochrome domain"/>
    <property type="match status" value="1"/>
</dbReference>
<dbReference type="PANTHER" id="PTHR47797:SF3">
    <property type="entry name" value="CYTOCHROME B561 DOMAIN-CONTAINING PROTEIN"/>
    <property type="match status" value="1"/>
</dbReference>
<evidence type="ECO:0000256" key="2">
    <source>
        <dbReference type="ARBA" id="ARBA00022448"/>
    </source>
</evidence>
<evidence type="ECO:0000256" key="5">
    <source>
        <dbReference type="ARBA" id="ARBA00022989"/>
    </source>
</evidence>
<keyword evidence="4" id="KW-0249">Electron transport</keyword>
<evidence type="ECO:0000313" key="11">
    <source>
        <dbReference type="Proteomes" id="UP000030671"/>
    </source>
</evidence>
<dbReference type="SUPFAM" id="SSF49344">
    <property type="entry name" value="CBD9-like"/>
    <property type="match status" value="1"/>
</dbReference>
<dbReference type="InParanoid" id="W4JZW8"/>
<dbReference type="CDD" id="cd09630">
    <property type="entry name" value="CDH_like_cytochrome"/>
    <property type="match status" value="1"/>
</dbReference>
<feature type="domain" description="DOMON" evidence="8">
    <location>
        <begin position="32"/>
        <end position="115"/>
    </location>
</feature>
<evidence type="ECO:0000256" key="6">
    <source>
        <dbReference type="ARBA" id="ARBA00023136"/>
    </source>
</evidence>